<dbReference type="Proteomes" id="UP000011531">
    <property type="component" value="Unassembled WGS sequence"/>
</dbReference>
<name>L9XRX7_9EURY</name>
<comment type="caution">
    <text evidence="1">The sequence shown here is derived from an EMBL/GenBank/DDBJ whole genome shotgun (WGS) entry which is preliminary data.</text>
</comment>
<evidence type="ECO:0000313" key="2">
    <source>
        <dbReference type="Proteomes" id="UP000011531"/>
    </source>
</evidence>
<accession>L9XRX7</accession>
<protein>
    <recommendedName>
        <fullName evidence="3">Helix-turn-helix type 11 domain-containing protein</fullName>
    </recommendedName>
</protein>
<dbReference type="EMBL" id="AOIA01000045">
    <property type="protein sequence ID" value="ELY63398.1"/>
    <property type="molecule type" value="Genomic_DNA"/>
</dbReference>
<dbReference type="RefSeq" id="WP_008421765.1">
    <property type="nucleotide sequence ID" value="NZ_AOIA01000045.1"/>
</dbReference>
<dbReference type="OrthoDB" id="275628at2157"/>
<keyword evidence="2" id="KW-1185">Reference proteome</keyword>
<organism evidence="1 2">
    <name type="scientific">Natronococcus jeotgali DSM 18795</name>
    <dbReference type="NCBI Taxonomy" id="1227498"/>
    <lineage>
        <taxon>Archaea</taxon>
        <taxon>Methanobacteriati</taxon>
        <taxon>Methanobacteriota</taxon>
        <taxon>Stenosarchaea group</taxon>
        <taxon>Halobacteria</taxon>
        <taxon>Halobacteriales</taxon>
        <taxon>Natrialbaceae</taxon>
        <taxon>Natronococcus</taxon>
    </lineage>
</organism>
<dbReference type="AlphaFoldDB" id="L9XRX7"/>
<evidence type="ECO:0000313" key="1">
    <source>
        <dbReference type="EMBL" id="ELY63398.1"/>
    </source>
</evidence>
<reference evidence="1 2" key="1">
    <citation type="journal article" date="2014" name="PLoS Genet.">
        <title>Phylogenetically driven sequencing of extremely halophilic archaea reveals strategies for static and dynamic osmo-response.</title>
        <authorList>
            <person name="Becker E.A."/>
            <person name="Seitzer P.M."/>
            <person name="Tritt A."/>
            <person name="Larsen D."/>
            <person name="Krusor M."/>
            <person name="Yao A.I."/>
            <person name="Wu D."/>
            <person name="Madern D."/>
            <person name="Eisen J.A."/>
            <person name="Darling A.E."/>
            <person name="Facciotti M.T."/>
        </authorList>
    </citation>
    <scope>NUCLEOTIDE SEQUENCE [LARGE SCALE GENOMIC DNA]</scope>
    <source>
        <strain evidence="1 2">DSM 18795</strain>
    </source>
</reference>
<evidence type="ECO:0008006" key="3">
    <source>
        <dbReference type="Google" id="ProtNLM"/>
    </source>
</evidence>
<sequence length="74" mass="8702">MAIQYTESMNALLDWFNEQPCSCATIGHIENELDWSRETIRNNLKQLVAGNYAEIRYQPTGEYRLIEDPREVDH</sequence>
<gene>
    <name evidence="1" type="ORF">C492_07150</name>
</gene>
<dbReference type="STRING" id="1227498.C492_07150"/>
<proteinExistence type="predicted"/>